<accession>A0A2K3LRM6</accession>
<dbReference type="NCBIfam" id="TIGR01640">
    <property type="entry name" value="F_box_assoc_1"/>
    <property type="match status" value="1"/>
</dbReference>
<feature type="compositionally biased region" description="Low complexity" evidence="1">
    <location>
        <begin position="16"/>
        <end position="32"/>
    </location>
</feature>
<feature type="region of interest" description="Disordered" evidence="1">
    <location>
        <begin position="1"/>
        <end position="32"/>
    </location>
</feature>
<dbReference type="Proteomes" id="UP000236291">
    <property type="component" value="Unassembled WGS sequence"/>
</dbReference>
<proteinExistence type="predicted"/>
<dbReference type="Pfam" id="PF07734">
    <property type="entry name" value="FBA_1"/>
    <property type="match status" value="1"/>
</dbReference>
<organism evidence="3 4">
    <name type="scientific">Trifolium pratense</name>
    <name type="common">Red clover</name>
    <dbReference type="NCBI Taxonomy" id="57577"/>
    <lineage>
        <taxon>Eukaryota</taxon>
        <taxon>Viridiplantae</taxon>
        <taxon>Streptophyta</taxon>
        <taxon>Embryophyta</taxon>
        <taxon>Tracheophyta</taxon>
        <taxon>Spermatophyta</taxon>
        <taxon>Magnoliopsida</taxon>
        <taxon>eudicotyledons</taxon>
        <taxon>Gunneridae</taxon>
        <taxon>Pentapetalae</taxon>
        <taxon>rosids</taxon>
        <taxon>fabids</taxon>
        <taxon>Fabales</taxon>
        <taxon>Fabaceae</taxon>
        <taxon>Papilionoideae</taxon>
        <taxon>50 kb inversion clade</taxon>
        <taxon>NPAAA clade</taxon>
        <taxon>Hologalegina</taxon>
        <taxon>IRL clade</taxon>
        <taxon>Trifolieae</taxon>
        <taxon>Trifolium</taxon>
    </lineage>
</organism>
<dbReference type="PANTHER" id="PTHR31672">
    <property type="entry name" value="BNACNNG10540D PROTEIN"/>
    <property type="match status" value="1"/>
</dbReference>
<evidence type="ECO:0000259" key="2">
    <source>
        <dbReference type="PROSITE" id="PS50181"/>
    </source>
</evidence>
<feature type="domain" description="F-box" evidence="2">
    <location>
        <begin position="30"/>
        <end position="76"/>
    </location>
</feature>
<comment type="caution">
    <text evidence="3">The sequence shown here is derived from an EMBL/GenBank/DDBJ whole genome shotgun (WGS) entry which is preliminary data.</text>
</comment>
<dbReference type="ExpressionAtlas" id="A0A2K3LRM6">
    <property type="expression patterns" value="baseline"/>
</dbReference>
<gene>
    <name evidence="3" type="ORF">L195_g037208</name>
</gene>
<name>A0A2K3LRM6_TRIPR</name>
<dbReference type="SUPFAM" id="SSF81383">
    <property type="entry name" value="F-box domain"/>
    <property type="match status" value="1"/>
</dbReference>
<dbReference type="AlphaFoldDB" id="A0A2K3LRM6"/>
<protein>
    <submittedName>
        <fullName evidence="3">F-box/kelch-repeat protein</fullName>
    </submittedName>
</protein>
<dbReference type="STRING" id="57577.A0A2K3LRM6"/>
<reference evidence="3 4" key="2">
    <citation type="journal article" date="2017" name="Front. Plant Sci.">
        <title>Gene Classification and Mining of Molecular Markers Useful in Red Clover (Trifolium pratense) Breeding.</title>
        <authorList>
            <person name="Istvanek J."/>
            <person name="Dluhosova J."/>
            <person name="Dluhos P."/>
            <person name="Patkova L."/>
            <person name="Nedelnik J."/>
            <person name="Repkova J."/>
        </authorList>
    </citation>
    <scope>NUCLEOTIDE SEQUENCE [LARGE SCALE GENOMIC DNA]</scope>
    <source>
        <strain evidence="4">cv. Tatra</strain>
        <tissue evidence="3">Young leaves</tissue>
    </source>
</reference>
<dbReference type="InterPro" id="IPR006527">
    <property type="entry name" value="F-box-assoc_dom_typ1"/>
</dbReference>
<dbReference type="Pfam" id="PF00646">
    <property type="entry name" value="F-box"/>
    <property type="match status" value="1"/>
</dbReference>
<dbReference type="InterPro" id="IPR017451">
    <property type="entry name" value="F-box-assoc_interact_dom"/>
</dbReference>
<dbReference type="InterPro" id="IPR001810">
    <property type="entry name" value="F-box_dom"/>
</dbReference>
<dbReference type="Gene3D" id="1.20.1280.50">
    <property type="match status" value="1"/>
</dbReference>
<dbReference type="PROSITE" id="PS50181">
    <property type="entry name" value="FBOX"/>
    <property type="match status" value="1"/>
</dbReference>
<dbReference type="CDD" id="cd22157">
    <property type="entry name" value="F-box_AtFBW1-like"/>
    <property type="match status" value="1"/>
</dbReference>
<dbReference type="PANTHER" id="PTHR31672:SF10">
    <property type="entry name" value="F-BOX DOMAIN-CONTAINING PROTEIN"/>
    <property type="match status" value="1"/>
</dbReference>
<evidence type="ECO:0000256" key="1">
    <source>
        <dbReference type="SAM" id="MobiDB-lite"/>
    </source>
</evidence>
<evidence type="ECO:0000313" key="3">
    <source>
        <dbReference type="EMBL" id="PNX81191.1"/>
    </source>
</evidence>
<evidence type="ECO:0000313" key="4">
    <source>
        <dbReference type="Proteomes" id="UP000236291"/>
    </source>
</evidence>
<dbReference type="SMART" id="SM00256">
    <property type="entry name" value="FBOX"/>
    <property type="match status" value="1"/>
</dbReference>
<dbReference type="EMBL" id="ASHM01039421">
    <property type="protein sequence ID" value="PNX81191.1"/>
    <property type="molecule type" value="Genomic_DNA"/>
</dbReference>
<reference evidence="3 4" key="1">
    <citation type="journal article" date="2014" name="Am. J. Bot.">
        <title>Genome assembly and annotation for red clover (Trifolium pratense; Fabaceae).</title>
        <authorList>
            <person name="Istvanek J."/>
            <person name="Jaros M."/>
            <person name="Krenek A."/>
            <person name="Repkova J."/>
        </authorList>
    </citation>
    <scope>NUCLEOTIDE SEQUENCE [LARGE SCALE GENOMIC DNA]</scope>
    <source>
        <strain evidence="4">cv. Tatra</strain>
        <tissue evidence="3">Young leaves</tissue>
    </source>
</reference>
<dbReference type="InterPro" id="IPR050796">
    <property type="entry name" value="SCF_F-box_component"/>
</dbReference>
<feature type="unsure residue" description="D or N" evidence="3">
    <location>
        <position position="333"/>
    </location>
</feature>
<dbReference type="InterPro" id="IPR036047">
    <property type="entry name" value="F-box-like_dom_sf"/>
</dbReference>
<sequence>MATSSDNDNDRNDAVSSNPLTEETTETLTSPSLPTLPFEIVEEILSRLPVKFLMQLKSVCKPWKSLISDPKFAKKHLRVSTTRHHLLLTYVNSSREFVITSYPLSSVFTEITATAAAGATQLDYPLLNPSHFHTIVGSCHGILCFELNRFNERFALLWNPSIRKFVKLPSLGIPKREGSRTIYGFGYCYDNFNDSYSYKVVAVDYFESVYDNSVKVHTLGTNSWRSIEDFPSGVSFDSSGRFLSESETINWLASNDSDTLWIIVSLDLEKECYQELVLPNYGAVTVETLTLGVVRDCLCIVANSDTFSDVWLMKEYGNKDSWTKLFRIPYMGDFESCPYTTVTYVSEDDQVLLEWQFEIVVYNSKDGTFKTPEFQNINRDMILNVYEESLISPCS</sequence>